<proteinExistence type="predicted"/>
<organism evidence="2 3">
    <name type="scientific">Sporolactobacillus mangiferae</name>
    <dbReference type="NCBI Taxonomy" id="2940498"/>
    <lineage>
        <taxon>Bacteria</taxon>
        <taxon>Bacillati</taxon>
        <taxon>Bacillota</taxon>
        <taxon>Bacilli</taxon>
        <taxon>Bacillales</taxon>
        <taxon>Sporolactobacillaceae</taxon>
        <taxon>Sporolactobacillus</taxon>
    </lineage>
</organism>
<gene>
    <name evidence="2" type="ORF">M3N64_01065</name>
</gene>
<dbReference type="RefSeq" id="WP_249095840.1">
    <property type="nucleotide sequence ID" value="NZ_JAMAST010000001.1"/>
</dbReference>
<keyword evidence="1" id="KW-0472">Membrane</keyword>
<protein>
    <submittedName>
        <fullName evidence="2">Uncharacterized protein</fullName>
    </submittedName>
</protein>
<sequence length="63" mass="7001">MFKEIAGGIIICIWGLVAIIKPEWTMKSSPVFSHFKPNPGIKTFYRIAGVALPIFYFLGISGK</sequence>
<evidence type="ECO:0000313" key="2">
    <source>
        <dbReference type="EMBL" id="MCL1630542.1"/>
    </source>
</evidence>
<accession>A0ABT0M6Q0</accession>
<dbReference type="Proteomes" id="UP001203004">
    <property type="component" value="Unassembled WGS sequence"/>
</dbReference>
<keyword evidence="1" id="KW-0812">Transmembrane</keyword>
<keyword evidence="3" id="KW-1185">Reference proteome</keyword>
<evidence type="ECO:0000313" key="3">
    <source>
        <dbReference type="Proteomes" id="UP001203004"/>
    </source>
</evidence>
<evidence type="ECO:0000256" key="1">
    <source>
        <dbReference type="SAM" id="Phobius"/>
    </source>
</evidence>
<feature type="transmembrane region" description="Helical" evidence="1">
    <location>
        <begin position="44"/>
        <end position="62"/>
    </location>
</feature>
<comment type="caution">
    <text evidence="2">The sequence shown here is derived from an EMBL/GenBank/DDBJ whole genome shotgun (WGS) entry which is preliminary data.</text>
</comment>
<keyword evidence="1" id="KW-1133">Transmembrane helix</keyword>
<feature type="transmembrane region" description="Helical" evidence="1">
    <location>
        <begin position="6"/>
        <end position="24"/>
    </location>
</feature>
<name>A0ABT0M6Q0_9BACL</name>
<dbReference type="EMBL" id="JAMAST010000001">
    <property type="protein sequence ID" value="MCL1630542.1"/>
    <property type="molecule type" value="Genomic_DNA"/>
</dbReference>
<reference evidence="2 3" key="1">
    <citation type="submission" date="2022-05" db="EMBL/GenBank/DDBJ databases">
        <title>Sporolactobacillus sp nov CPB3-1, isolated from tree bark (Mangifera indica L.).</title>
        <authorList>
            <person name="Phuengjayaem S."/>
            <person name="Tanasupawat S."/>
        </authorList>
    </citation>
    <scope>NUCLEOTIDE SEQUENCE [LARGE SCALE GENOMIC DNA]</scope>
    <source>
        <strain evidence="2 3">CPB3-1</strain>
    </source>
</reference>